<organism evidence="1 2">
    <name type="scientific">Mycolicibacterium aurum</name>
    <name type="common">Mycobacterium aurum</name>
    <dbReference type="NCBI Taxonomy" id="1791"/>
    <lineage>
        <taxon>Bacteria</taxon>
        <taxon>Bacillati</taxon>
        <taxon>Actinomycetota</taxon>
        <taxon>Actinomycetes</taxon>
        <taxon>Mycobacteriales</taxon>
        <taxon>Mycobacteriaceae</taxon>
        <taxon>Mycolicibacterium</taxon>
    </lineage>
</organism>
<protein>
    <submittedName>
        <fullName evidence="1">Uncharacterized protein</fullName>
    </submittedName>
</protein>
<dbReference type="Proteomes" id="UP000279306">
    <property type="component" value="Chromosome"/>
</dbReference>
<sequence length="174" mass="19597">MHDDYLSSLGGDYKSDVSLVDVEDDYTGEVTARKWVDAKTVDYSEPDQIRVNRPPDAERVRAAEEVLGLTQAGHGFAVQTVTRDPAKTVVTRCKYCDRPMDKTATDWLCELGAQPGSPDWDTCGCNWCVCRRQYEAGTYRTKGRPRTQCGSTACKRKLRNEQQRERRAKVLVAA</sequence>
<accession>A0A448J0E6</accession>
<keyword evidence="2" id="KW-1185">Reference proteome</keyword>
<evidence type="ECO:0000313" key="1">
    <source>
        <dbReference type="EMBL" id="VEG58150.1"/>
    </source>
</evidence>
<name>A0A448J0E6_MYCAU</name>
<evidence type="ECO:0000313" key="2">
    <source>
        <dbReference type="Proteomes" id="UP000279306"/>
    </source>
</evidence>
<dbReference type="AlphaFoldDB" id="A0A448J0E6"/>
<dbReference type="EMBL" id="LR134356">
    <property type="protein sequence ID" value="VEG58150.1"/>
    <property type="molecule type" value="Genomic_DNA"/>
</dbReference>
<dbReference type="KEGG" id="mauu:NCTC10437_05174"/>
<reference evidence="1 2" key="1">
    <citation type="submission" date="2018-12" db="EMBL/GenBank/DDBJ databases">
        <authorList>
            <consortium name="Pathogen Informatics"/>
        </authorList>
    </citation>
    <scope>NUCLEOTIDE SEQUENCE [LARGE SCALE GENOMIC DNA]</scope>
    <source>
        <strain evidence="1 2">NCTC10437</strain>
    </source>
</reference>
<gene>
    <name evidence="1" type="ORF">NCTC10437_05174</name>
</gene>
<proteinExistence type="predicted"/>